<sequence length="310" mass="36306">MPGGFQGALSPEEKIEILNAQISELEARKNNLQKEIETHYREYKNRLELDYNIRSGQLDNLFNSRVTNLDKREAGIKKKEEFLNSTEETLKSEIETAFNKVKDRQSELSFVIAKTKEDGEMIKAEYRELTEKLQLDRIKLNNVWTDIKQKEQAIIRLQGLNTEQEQRNQDMLKEISKEKSGVESKIRFSEYMAKELENKEKAYADKVAILDIRAKELNSRVDGIKQAEEEVTKRQKETKDRVNEYVDRLKSLEVKERDLAINANSANSLRNALDELQLTLNEKERYLILKERVINDKIKILQELRAADKK</sequence>
<dbReference type="AlphaFoldDB" id="A0A6M3IIW1"/>
<keyword evidence="1" id="KW-0175">Coiled coil</keyword>
<feature type="coiled-coil region" evidence="1">
    <location>
        <begin position="15"/>
        <end position="42"/>
    </location>
</feature>
<proteinExistence type="predicted"/>
<evidence type="ECO:0000313" key="2">
    <source>
        <dbReference type="EMBL" id="QJA57500.1"/>
    </source>
</evidence>
<name>A0A6M3IIW1_9ZZZZ</name>
<gene>
    <name evidence="2" type="ORF">MM415B01629_0002</name>
</gene>
<protein>
    <submittedName>
        <fullName evidence="2">Uncharacterized protein</fullName>
    </submittedName>
</protein>
<feature type="coiled-coil region" evidence="1">
    <location>
        <begin position="214"/>
        <end position="286"/>
    </location>
</feature>
<organism evidence="2">
    <name type="scientific">viral metagenome</name>
    <dbReference type="NCBI Taxonomy" id="1070528"/>
    <lineage>
        <taxon>unclassified sequences</taxon>
        <taxon>metagenomes</taxon>
        <taxon>organismal metagenomes</taxon>
    </lineage>
</organism>
<dbReference type="EMBL" id="MT141277">
    <property type="protein sequence ID" value="QJA57500.1"/>
    <property type="molecule type" value="Genomic_DNA"/>
</dbReference>
<evidence type="ECO:0000256" key="1">
    <source>
        <dbReference type="SAM" id="Coils"/>
    </source>
</evidence>
<accession>A0A6M3IIW1</accession>
<reference evidence="2" key="1">
    <citation type="submission" date="2020-03" db="EMBL/GenBank/DDBJ databases">
        <title>The deep terrestrial virosphere.</title>
        <authorList>
            <person name="Holmfeldt K."/>
            <person name="Nilsson E."/>
            <person name="Simone D."/>
            <person name="Lopez-Fernandez M."/>
            <person name="Wu X."/>
            <person name="de Brujin I."/>
            <person name="Lundin D."/>
            <person name="Andersson A."/>
            <person name="Bertilsson S."/>
            <person name="Dopson M."/>
        </authorList>
    </citation>
    <scope>NUCLEOTIDE SEQUENCE</scope>
    <source>
        <strain evidence="2">MM415B01629</strain>
    </source>
</reference>
<feature type="coiled-coil region" evidence="1">
    <location>
        <begin position="112"/>
        <end position="167"/>
    </location>
</feature>